<dbReference type="InterPro" id="IPR022879">
    <property type="entry name" value="V-ATPase_su_B/beta"/>
</dbReference>
<dbReference type="CDD" id="cd18118">
    <property type="entry name" value="ATP-synt_V_A-type_beta_N"/>
    <property type="match status" value="1"/>
</dbReference>
<dbReference type="Proteomes" id="UP000788262">
    <property type="component" value="Unassembled WGS sequence"/>
</dbReference>
<keyword evidence="9" id="KW-1185">Reference proteome</keyword>
<dbReference type="Pfam" id="PF22919">
    <property type="entry name" value="ATP-synt_VA_C"/>
    <property type="match status" value="1"/>
</dbReference>
<evidence type="ECO:0000259" key="5">
    <source>
        <dbReference type="Pfam" id="PF00006"/>
    </source>
</evidence>
<dbReference type="CDD" id="cd01135">
    <property type="entry name" value="V_A-ATPase_B"/>
    <property type="match status" value="1"/>
</dbReference>
<evidence type="ECO:0000256" key="2">
    <source>
        <dbReference type="ARBA" id="ARBA00022448"/>
    </source>
</evidence>
<dbReference type="NCBIfam" id="NF003235">
    <property type="entry name" value="PRK04196.1"/>
    <property type="match status" value="1"/>
</dbReference>
<protein>
    <recommendedName>
        <fullName evidence="4">V-type ATP synthase beta chain</fullName>
    </recommendedName>
    <alternativeName>
        <fullName evidence="4">V-ATPase subunit B</fullName>
    </alternativeName>
</protein>
<sequence length="469" mass="49523">MNADGGTGAVDPGRVEFTSVRELRGPLAVVDKVEGVGWDEFVVLTCEGAGQRHGVVLEVDRGTAVVQVLQGTAGMDPARTRAAFTGSPLRIPVGTGWLGRVCNGRGEPLDGGPPVFGAVTSAVGGNPLNPVRREPPAEPVLTGVSAIDALTTLVRGQKLPVFSAAGLPHLELAAQIAAQSTAGGEPFCVVFAAMGVTHADAGFVRDALEERSAAGELVLLLNTADDPVIERILTPRIALTVAEHLAFALGRHVLVVMTDMTSYAEALREVSAARGEIPARRAYPGYLYSDLASLYERCGRVRGLPGSVTVLPVLTMPAGDITHPVPDLTGYITEGQVVLSRPLHARGVYPPVDALSSLSRLMRKGAGPGRTRADHLDVAAQLLSALARARQVRELADLVGLAALSATDRRYLDLDEAFGSRLVDQRRDESRTLEETLERAWQVLLTLPRSQLTMLPAGLLDAHDAPESG</sequence>
<feature type="domain" description="ATPase F1/V1/A1 complex alpha/beta subunit N-terminal" evidence="6">
    <location>
        <begin position="25"/>
        <end position="86"/>
    </location>
</feature>
<evidence type="ECO:0000256" key="1">
    <source>
        <dbReference type="ARBA" id="ARBA00008936"/>
    </source>
</evidence>
<keyword evidence="4" id="KW-0066">ATP synthesis</keyword>
<comment type="function">
    <text evidence="4">Produces ATP from ADP in the presence of a proton gradient across the membrane. The V-type beta chain is a regulatory subunit.</text>
</comment>
<evidence type="ECO:0000256" key="3">
    <source>
        <dbReference type="ARBA" id="ARBA00023065"/>
    </source>
</evidence>
<keyword evidence="4" id="KW-0375">Hydrogen ion transport</keyword>
<keyword evidence="2 4" id="KW-0813">Transport</keyword>
<reference evidence="8 9" key="1">
    <citation type="submission" date="2021-02" db="EMBL/GenBank/DDBJ databases">
        <title>Whole genome sequencing of Streptomyces actuosus VRA1.</title>
        <authorList>
            <person name="Sen G."/>
            <person name="Sen A."/>
        </authorList>
    </citation>
    <scope>NUCLEOTIDE SEQUENCE [LARGE SCALE GENOMIC DNA]</scope>
    <source>
        <strain evidence="8 9">VRA1</strain>
    </source>
</reference>
<accession>A0ABS2VI61</accession>
<dbReference type="PANTHER" id="PTHR43389:SF4">
    <property type="entry name" value="V-TYPE PROTON ATPASE SUBUNIT B"/>
    <property type="match status" value="1"/>
</dbReference>
<dbReference type="InterPro" id="IPR000194">
    <property type="entry name" value="ATPase_F1/V1/A1_a/bsu_nucl-bd"/>
</dbReference>
<comment type="similarity">
    <text evidence="1 4">Belongs to the ATPase alpha/beta chains family.</text>
</comment>
<dbReference type="InterPro" id="IPR055190">
    <property type="entry name" value="ATP-synt_VA_C"/>
</dbReference>
<feature type="domain" description="ATPase F1/V1/A1 complex alpha/beta subunit nucleotide-binding" evidence="5">
    <location>
        <begin position="143"/>
        <end position="359"/>
    </location>
</feature>
<dbReference type="Pfam" id="PF00006">
    <property type="entry name" value="ATP-synt_ab"/>
    <property type="match status" value="1"/>
</dbReference>
<dbReference type="PANTHER" id="PTHR43389">
    <property type="entry name" value="V-TYPE PROTON ATPASE SUBUNIT B"/>
    <property type="match status" value="1"/>
</dbReference>
<dbReference type="InterPro" id="IPR004100">
    <property type="entry name" value="ATPase_F1/V1/A1_a/bsu_N"/>
</dbReference>
<dbReference type="SUPFAM" id="SSF52540">
    <property type="entry name" value="P-loop containing nucleoside triphosphate hydrolases"/>
    <property type="match status" value="1"/>
</dbReference>
<evidence type="ECO:0000259" key="7">
    <source>
        <dbReference type="Pfam" id="PF22919"/>
    </source>
</evidence>
<feature type="domain" description="ATP synthase A/B type C-terminal" evidence="7">
    <location>
        <begin position="365"/>
        <end position="461"/>
    </location>
</feature>
<keyword evidence="3 4" id="KW-0406">Ion transport</keyword>
<comment type="caution">
    <text evidence="8">The sequence shown here is derived from an EMBL/GenBank/DDBJ whole genome shotgun (WGS) entry which is preliminary data.</text>
</comment>
<dbReference type="RefSeq" id="WP_205381003.1">
    <property type="nucleotide sequence ID" value="NZ_JAFFZS010000001.1"/>
</dbReference>
<dbReference type="EMBL" id="JAFFZS010000001">
    <property type="protein sequence ID" value="MBN0042777.1"/>
    <property type="molecule type" value="Genomic_DNA"/>
</dbReference>
<dbReference type="Pfam" id="PF02874">
    <property type="entry name" value="ATP-synt_ab_N"/>
    <property type="match status" value="1"/>
</dbReference>
<dbReference type="InterPro" id="IPR027417">
    <property type="entry name" value="P-loop_NTPase"/>
</dbReference>
<evidence type="ECO:0000256" key="4">
    <source>
        <dbReference type="HAMAP-Rule" id="MF_00310"/>
    </source>
</evidence>
<dbReference type="HAMAP" id="MF_00310">
    <property type="entry name" value="ATP_synth_B_arch"/>
    <property type="match status" value="1"/>
</dbReference>
<proteinExistence type="inferred from homology"/>
<evidence type="ECO:0000259" key="6">
    <source>
        <dbReference type="Pfam" id="PF02874"/>
    </source>
</evidence>
<evidence type="ECO:0000313" key="9">
    <source>
        <dbReference type="Proteomes" id="UP000788262"/>
    </source>
</evidence>
<dbReference type="Gene3D" id="3.40.50.12240">
    <property type="match status" value="1"/>
</dbReference>
<organism evidence="8 9">
    <name type="scientific">Streptomyces actuosus</name>
    <dbReference type="NCBI Taxonomy" id="1885"/>
    <lineage>
        <taxon>Bacteria</taxon>
        <taxon>Bacillati</taxon>
        <taxon>Actinomycetota</taxon>
        <taxon>Actinomycetes</taxon>
        <taxon>Kitasatosporales</taxon>
        <taxon>Streptomycetaceae</taxon>
        <taxon>Streptomyces</taxon>
    </lineage>
</organism>
<gene>
    <name evidence="4" type="primary">atpB</name>
    <name evidence="8" type="ORF">JS756_01345</name>
</gene>
<name>A0ABS2VI61_STRAS</name>
<evidence type="ECO:0000313" key="8">
    <source>
        <dbReference type="EMBL" id="MBN0042777.1"/>
    </source>
</evidence>